<name>A0AAE9MJA7_9GAMM</name>
<accession>A0AAE9MJA7</accession>
<organism evidence="1 2">
    <name type="scientific">Aeromonas encheleia</name>
    <dbReference type="NCBI Taxonomy" id="73010"/>
    <lineage>
        <taxon>Bacteria</taxon>
        <taxon>Pseudomonadati</taxon>
        <taxon>Pseudomonadota</taxon>
        <taxon>Gammaproteobacteria</taxon>
        <taxon>Aeromonadales</taxon>
        <taxon>Aeromonadaceae</taxon>
        <taxon>Aeromonas</taxon>
    </lineage>
</organism>
<keyword evidence="2" id="KW-1185">Reference proteome</keyword>
<sequence length="734" mass="81196">MKSLFHLRFDLHRSNEESEACTRDTLMVFVAEPQLDPEAFASLMEAEIQTNLVPDDVAIIVRDPSFAATLKMLTSHSLHHSTLGRLGHSTVTLIGYDCNGGESRRQSVAGTMPTTSMTIDDVRRRGITFIFNERQGFVEANATYHFENPSGRHTERFIRLSNILARGAEIAFIGFCCLPHIAPSAMKAYLDTPSLYAVVAAINEQRRSFSGASWILADNFSSYAGFDQCEFDSDDNAVVLISASSSGSLAARLIDEKNVEPQRIVHLLYLGQTPSTTSVVCDLSQDNQANPTGFTTLPSANESMDCPMCKRGSHAIKLRGDQFEFAGPQQDALLVGLADAPKGLSALMGRYACAEVFEVGLGRSGLKMPRLFHINADKLLQSAEFGNKLDYALRRSLPARLSHVIAADQQSQALATRVAAHLATPALVIARDNIDDIPAKTSEAIVIVASVIESGRTLLDISRDLRSISPDAPLMYLVGMAKTTGEPKRERLENSLIQTHNLFPYQLLTVDQIVLPASYDNHAWAAELQLLIDPEIKKLVPKQLLPVVESRINRLRLASQPMGDDLFLANAQQQLCLQPGFVFWPKSLPEKPGHRQADVYFTISSVLQRLRANAFVPSERRIISNWFQQTLLAPGNFGRFNDDVIQASLLRAAYPYELNFADTVAESREMGRLIRRVILASQSPRGGAASEFLLALATRRLQLCKDDVDYVLETEAPNIPMIRFLLESCRHRLS</sequence>
<dbReference type="AlphaFoldDB" id="A0AAE9MJA7"/>
<reference evidence="1" key="1">
    <citation type="submission" date="2022-06" db="EMBL/GenBank/DDBJ databases">
        <title>Complete Genome of Aeromonas sp. Strain SOD01 Isolated from an Urban Freshwater Stream.</title>
        <authorList>
            <person name="Williams L.E."/>
            <person name="Brysgel T."/>
            <person name="Capestro E.M."/>
            <person name="Foltz G.V."/>
            <person name="Gardner A.E."/>
            <person name="Ingrassia J."/>
            <person name="Peterson E."/>
            <person name="Arruda J."/>
            <person name="Flaherty I."/>
            <person name="Hunt M."/>
            <person name="Pappas G."/>
            <person name="Ramsaran S."/>
            <person name="Rocha M."/>
        </authorList>
    </citation>
    <scope>NUCLEOTIDE SEQUENCE</scope>
    <source>
        <strain evidence="1">SOD01</strain>
    </source>
</reference>
<evidence type="ECO:0000313" key="2">
    <source>
        <dbReference type="Proteomes" id="UP001056890"/>
    </source>
</evidence>
<proteinExistence type="predicted"/>
<dbReference type="RefSeq" id="WP_252995912.1">
    <property type="nucleotide sequence ID" value="NZ_CP099717.1"/>
</dbReference>
<dbReference type="EMBL" id="CP099717">
    <property type="protein sequence ID" value="USV58766.1"/>
    <property type="molecule type" value="Genomic_DNA"/>
</dbReference>
<protein>
    <submittedName>
        <fullName evidence="1">Uncharacterized protein</fullName>
    </submittedName>
</protein>
<dbReference type="Proteomes" id="UP001056890">
    <property type="component" value="Chromosome"/>
</dbReference>
<evidence type="ECO:0000313" key="1">
    <source>
        <dbReference type="EMBL" id="USV58766.1"/>
    </source>
</evidence>
<gene>
    <name evidence="1" type="ORF">NHF51_06370</name>
</gene>